<feature type="domain" description="Transglutaminase-like" evidence="1">
    <location>
        <begin position="157"/>
        <end position="222"/>
    </location>
</feature>
<comment type="caution">
    <text evidence="2">The sequence shown here is derived from an EMBL/GenBank/DDBJ whole genome shotgun (WGS) entry which is preliminary data.</text>
</comment>
<dbReference type="InterPro" id="IPR013589">
    <property type="entry name" value="Bac_transglu_N"/>
</dbReference>
<dbReference type="Proteomes" id="UP000216991">
    <property type="component" value="Unassembled WGS sequence"/>
</dbReference>
<dbReference type="Pfam" id="PF01841">
    <property type="entry name" value="Transglut_core"/>
    <property type="match status" value="1"/>
</dbReference>
<dbReference type="InterPro" id="IPR002931">
    <property type="entry name" value="Transglutaminase-like"/>
</dbReference>
<dbReference type="Pfam" id="PF08379">
    <property type="entry name" value="Bact_transglu_N"/>
    <property type="match status" value="1"/>
</dbReference>
<dbReference type="SUPFAM" id="SSF54001">
    <property type="entry name" value="Cysteine proteinases"/>
    <property type="match status" value="1"/>
</dbReference>
<dbReference type="InterPro" id="IPR038765">
    <property type="entry name" value="Papain-like_cys_pep_sf"/>
</dbReference>
<dbReference type="Gene3D" id="3.10.620.30">
    <property type="match status" value="1"/>
</dbReference>
<gene>
    <name evidence="2" type="ORF">CHU93_13965</name>
</gene>
<evidence type="ECO:0000259" key="1">
    <source>
        <dbReference type="SMART" id="SM00460"/>
    </source>
</evidence>
<sequence length="277" mass="30199">MRIKVDYRTVYEYAHAASDVLQLLRVQPAGHEGQHIVHWRIDTDVDGHLKRAEDAFGNITYMFYPDGPVKRLSLHVAGEVDTVESHGVLSGGYEPLPFQVFLRQTDLTRPDDALQALARQVDAGDALATCHRLTTLLYEQFSFDPDVTHSHSDAAHAFALKAGVCQDYAHVFLSVVRTLGIPARYVSGHLVRSDGLITQPAAHAWAEALIPDLGWVAFDPTNGMCATEAYLRVAVGLDYRDAAPVRGARRGGGLETMAVAVTTTAAAPNQTQLQSQA</sequence>
<evidence type="ECO:0000313" key="2">
    <source>
        <dbReference type="EMBL" id="OYQ24948.1"/>
    </source>
</evidence>
<dbReference type="EMBL" id="NOXT01000123">
    <property type="protein sequence ID" value="OYQ24948.1"/>
    <property type="molecule type" value="Genomic_DNA"/>
</dbReference>
<dbReference type="PANTHER" id="PTHR33490:SF6">
    <property type="entry name" value="SLL1049 PROTEIN"/>
    <property type="match status" value="1"/>
</dbReference>
<organism evidence="2 3">
    <name type="scientific">Sandarakinorhabdus cyanobacteriorum</name>
    <dbReference type="NCBI Taxonomy" id="1981098"/>
    <lineage>
        <taxon>Bacteria</taxon>
        <taxon>Pseudomonadati</taxon>
        <taxon>Pseudomonadota</taxon>
        <taxon>Alphaproteobacteria</taxon>
        <taxon>Sphingomonadales</taxon>
        <taxon>Sphingosinicellaceae</taxon>
        <taxon>Sandarakinorhabdus</taxon>
    </lineage>
</organism>
<name>A0A255Y6W2_9SPHN</name>
<dbReference type="OrthoDB" id="9804023at2"/>
<dbReference type="RefSeq" id="WP_094474782.1">
    <property type="nucleotide sequence ID" value="NZ_NOXT01000123.1"/>
</dbReference>
<dbReference type="SMART" id="SM00460">
    <property type="entry name" value="TGc"/>
    <property type="match status" value="1"/>
</dbReference>
<evidence type="ECO:0000313" key="3">
    <source>
        <dbReference type="Proteomes" id="UP000216991"/>
    </source>
</evidence>
<dbReference type="AlphaFoldDB" id="A0A255Y6W2"/>
<keyword evidence="3" id="KW-1185">Reference proteome</keyword>
<accession>A0A255Y6W2</accession>
<proteinExistence type="predicted"/>
<protein>
    <submittedName>
        <fullName evidence="2">Transglutaminase</fullName>
    </submittedName>
</protein>
<reference evidence="2 3" key="1">
    <citation type="submission" date="2017-07" db="EMBL/GenBank/DDBJ databases">
        <title>Sandarakinorhabdus cyanobacteriorum sp. nov., a novel bacterium isolated from cyanobacterial aggregates in a eutrophic lake.</title>
        <authorList>
            <person name="Cai H."/>
        </authorList>
    </citation>
    <scope>NUCLEOTIDE SEQUENCE [LARGE SCALE GENOMIC DNA]</scope>
    <source>
        <strain evidence="2 3">TH057</strain>
    </source>
</reference>
<dbReference type="PANTHER" id="PTHR33490">
    <property type="entry name" value="BLR5614 PROTEIN-RELATED"/>
    <property type="match status" value="1"/>
</dbReference>